<reference evidence="9 10" key="2">
    <citation type="journal article" date="2019" name="G3 (Bethesda)">
        <title>Hybrid Assembly of the Genome of the Entomopathogenic Nematode Steinernema carpocapsae Identifies the X-Chromosome.</title>
        <authorList>
            <person name="Serra L."/>
            <person name="Macchietto M."/>
            <person name="Macias-Munoz A."/>
            <person name="McGill C.J."/>
            <person name="Rodriguez I.M."/>
            <person name="Rodriguez B."/>
            <person name="Murad R."/>
            <person name="Mortazavi A."/>
        </authorList>
    </citation>
    <scope>NUCLEOTIDE SEQUENCE [LARGE SCALE GENOMIC DNA]</scope>
    <source>
        <strain evidence="9 10">ALL</strain>
    </source>
</reference>
<evidence type="ECO:0000256" key="5">
    <source>
        <dbReference type="ARBA" id="ARBA00023004"/>
    </source>
</evidence>
<dbReference type="InterPro" id="IPR050182">
    <property type="entry name" value="Cytochrome_P450_fam2"/>
</dbReference>
<name>A0A4U5LUD7_STECR</name>
<dbReference type="GO" id="GO:0005506">
    <property type="term" value="F:iron ion binding"/>
    <property type="evidence" value="ECO:0007669"/>
    <property type="project" value="InterPro"/>
</dbReference>
<protein>
    <recommendedName>
        <fullName evidence="11">Unspecific monooxygenase</fullName>
    </recommendedName>
</protein>
<gene>
    <name evidence="9" type="ORF">L596_029352</name>
</gene>
<dbReference type="Pfam" id="PF00067">
    <property type="entry name" value="p450"/>
    <property type="match status" value="1"/>
</dbReference>
<evidence type="ECO:0000313" key="10">
    <source>
        <dbReference type="Proteomes" id="UP000298663"/>
    </source>
</evidence>
<dbReference type="PANTHER" id="PTHR24300:SF375">
    <property type="entry name" value="CYTOCHROME P450 FAMILY"/>
    <property type="match status" value="1"/>
</dbReference>
<keyword evidence="7 8" id="KW-0349">Heme</keyword>
<evidence type="ECO:0000256" key="1">
    <source>
        <dbReference type="ARBA" id="ARBA00001971"/>
    </source>
</evidence>
<evidence type="ECO:0000256" key="6">
    <source>
        <dbReference type="ARBA" id="ARBA00023033"/>
    </source>
</evidence>
<reference evidence="9 10" key="1">
    <citation type="journal article" date="2015" name="Genome Biol.">
        <title>Comparative genomics of Steinernema reveals deeply conserved gene regulatory networks.</title>
        <authorList>
            <person name="Dillman A.R."/>
            <person name="Macchietto M."/>
            <person name="Porter C.F."/>
            <person name="Rogers A."/>
            <person name="Williams B."/>
            <person name="Antoshechkin I."/>
            <person name="Lee M.M."/>
            <person name="Goodwin Z."/>
            <person name="Lu X."/>
            <person name="Lewis E.E."/>
            <person name="Goodrich-Blair H."/>
            <person name="Stock S.P."/>
            <person name="Adams B.J."/>
            <person name="Sternberg P.W."/>
            <person name="Mortazavi A."/>
        </authorList>
    </citation>
    <scope>NUCLEOTIDE SEQUENCE [LARGE SCALE GENOMIC DNA]</scope>
    <source>
        <strain evidence="9 10">ALL</strain>
    </source>
</reference>
<dbReference type="EMBL" id="AZBU02000012">
    <property type="protein sequence ID" value="TKR59720.1"/>
    <property type="molecule type" value="Genomic_DNA"/>
</dbReference>
<evidence type="ECO:0008006" key="11">
    <source>
        <dbReference type="Google" id="ProtNLM"/>
    </source>
</evidence>
<feature type="binding site" description="axial binding residue" evidence="7">
    <location>
        <position position="403"/>
    </location>
    <ligand>
        <name>heme</name>
        <dbReference type="ChEBI" id="CHEBI:30413"/>
    </ligand>
    <ligandPart>
        <name>Fe</name>
        <dbReference type="ChEBI" id="CHEBI:18248"/>
    </ligandPart>
</feature>
<dbReference type="GO" id="GO:0006805">
    <property type="term" value="P:xenobiotic metabolic process"/>
    <property type="evidence" value="ECO:0007669"/>
    <property type="project" value="TreeGrafter"/>
</dbReference>
<dbReference type="GO" id="GO:0016712">
    <property type="term" value="F:oxidoreductase activity, acting on paired donors, with incorporation or reduction of molecular oxygen, reduced flavin or flavoprotein as one donor, and incorporation of one atom of oxygen"/>
    <property type="evidence" value="ECO:0007669"/>
    <property type="project" value="TreeGrafter"/>
</dbReference>
<dbReference type="AlphaFoldDB" id="A0A4U5LUD7"/>
<keyword evidence="10" id="KW-1185">Reference proteome</keyword>
<proteinExistence type="inferred from homology"/>
<dbReference type="CDD" id="cd20617">
    <property type="entry name" value="CYP1_2-like"/>
    <property type="match status" value="1"/>
</dbReference>
<dbReference type="Gene3D" id="1.10.630.10">
    <property type="entry name" value="Cytochrome P450"/>
    <property type="match status" value="1"/>
</dbReference>
<dbReference type="OrthoDB" id="2789670at2759"/>
<organism evidence="9 10">
    <name type="scientific">Steinernema carpocapsae</name>
    <name type="common">Entomopathogenic nematode</name>
    <dbReference type="NCBI Taxonomy" id="34508"/>
    <lineage>
        <taxon>Eukaryota</taxon>
        <taxon>Metazoa</taxon>
        <taxon>Ecdysozoa</taxon>
        <taxon>Nematoda</taxon>
        <taxon>Chromadorea</taxon>
        <taxon>Rhabditida</taxon>
        <taxon>Tylenchina</taxon>
        <taxon>Panagrolaimomorpha</taxon>
        <taxon>Strongyloidoidea</taxon>
        <taxon>Steinernematidae</taxon>
        <taxon>Steinernema</taxon>
    </lineage>
</organism>
<evidence type="ECO:0000256" key="7">
    <source>
        <dbReference type="PIRSR" id="PIRSR602401-1"/>
    </source>
</evidence>
<evidence type="ECO:0000256" key="2">
    <source>
        <dbReference type="ARBA" id="ARBA00010617"/>
    </source>
</evidence>
<sequence>MQGKTNVDIMREWAKIYDTVWLGPMPVVLICDYQTSMDAFVKNGDAHAGRQDAFVNRAVRNGYMGIIFNEGPDWQDQRRFSLHTLRNFGFGRNIMQTHIMDEANRRFEVLEKQIDAAKHGKLVMDPAPFFDLLIGSIVNKLLAGYRYDESNIEEYYTFKHYLDSTMDKIAPLDLAIFNKYTYQLPILKHRWNKVAQPFHSVYGYLRKQIDERQAAIASGKHVLNLDSEGDDYIDAYFIEMEKRKQKGQELGSFSVGMLATNLFDLWIAGMETTISTLLWSCIFMLNNPEVQGKAREEIFLVTQGNRDVELHDKPSLPYINALVLESLRCGNVVSFNLLHKTTTKTVVGDYIIPEGTIITNQHSVIMTKEEEFKDPHKFNPDRYLKEKCLEKRVIPFGVGKRSCVGESLARVELFLILANFLQRFHISTATGQGPPCMVPITLDGILKRVKAYEMTVERVAA</sequence>
<evidence type="ECO:0000256" key="8">
    <source>
        <dbReference type="RuleBase" id="RU000461"/>
    </source>
</evidence>
<comment type="cofactor">
    <cofactor evidence="1 7">
        <name>heme</name>
        <dbReference type="ChEBI" id="CHEBI:30413"/>
    </cofactor>
</comment>
<dbReference type="PROSITE" id="PS00086">
    <property type="entry name" value="CYTOCHROME_P450"/>
    <property type="match status" value="1"/>
</dbReference>
<dbReference type="GO" id="GO:0005737">
    <property type="term" value="C:cytoplasm"/>
    <property type="evidence" value="ECO:0007669"/>
    <property type="project" value="TreeGrafter"/>
</dbReference>
<dbReference type="FunFam" id="1.10.630.10:FF:000036">
    <property type="entry name" value="CYtochrome P450 family"/>
    <property type="match status" value="1"/>
</dbReference>
<dbReference type="PRINTS" id="PR00385">
    <property type="entry name" value="P450"/>
</dbReference>
<evidence type="ECO:0000256" key="4">
    <source>
        <dbReference type="ARBA" id="ARBA00023002"/>
    </source>
</evidence>
<evidence type="ECO:0000256" key="3">
    <source>
        <dbReference type="ARBA" id="ARBA00022723"/>
    </source>
</evidence>
<dbReference type="Proteomes" id="UP000298663">
    <property type="component" value="Unassembled WGS sequence"/>
</dbReference>
<keyword evidence="4 8" id="KW-0560">Oxidoreductase</keyword>
<keyword evidence="5 7" id="KW-0408">Iron</keyword>
<dbReference type="InterPro" id="IPR001128">
    <property type="entry name" value="Cyt_P450"/>
</dbReference>
<keyword evidence="3 7" id="KW-0479">Metal-binding</keyword>
<accession>A0A4U5LUD7</accession>
<dbReference type="SUPFAM" id="SSF48264">
    <property type="entry name" value="Cytochrome P450"/>
    <property type="match status" value="1"/>
</dbReference>
<dbReference type="STRING" id="34508.A0A4U5LUD7"/>
<dbReference type="GO" id="GO:0006082">
    <property type="term" value="P:organic acid metabolic process"/>
    <property type="evidence" value="ECO:0007669"/>
    <property type="project" value="TreeGrafter"/>
</dbReference>
<dbReference type="InterPro" id="IPR002401">
    <property type="entry name" value="Cyt_P450_E_grp-I"/>
</dbReference>
<dbReference type="PRINTS" id="PR00463">
    <property type="entry name" value="EP450I"/>
</dbReference>
<dbReference type="InterPro" id="IPR017972">
    <property type="entry name" value="Cyt_P450_CS"/>
</dbReference>
<evidence type="ECO:0000313" key="9">
    <source>
        <dbReference type="EMBL" id="TKR59720.1"/>
    </source>
</evidence>
<comment type="caution">
    <text evidence="9">The sequence shown here is derived from an EMBL/GenBank/DDBJ whole genome shotgun (WGS) entry which is preliminary data.</text>
</comment>
<dbReference type="InterPro" id="IPR036396">
    <property type="entry name" value="Cyt_P450_sf"/>
</dbReference>
<comment type="similarity">
    <text evidence="2 8">Belongs to the cytochrome P450 family.</text>
</comment>
<dbReference type="GO" id="GO:0020037">
    <property type="term" value="F:heme binding"/>
    <property type="evidence" value="ECO:0007669"/>
    <property type="project" value="InterPro"/>
</dbReference>
<keyword evidence="6 8" id="KW-0503">Monooxygenase</keyword>
<dbReference type="PANTHER" id="PTHR24300">
    <property type="entry name" value="CYTOCHROME P450 508A4-RELATED"/>
    <property type="match status" value="1"/>
</dbReference>